<evidence type="ECO:0000313" key="2">
    <source>
        <dbReference type="EMBL" id="APZ42616.1"/>
    </source>
</evidence>
<feature type="domain" description="YubB ferredoxin-like" evidence="1">
    <location>
        <begin position="133"/>
        <end position="207"/>
    </location>
</feature>
<sequence>MPNHVINRVVVVDGDPETLRPFISTTEEEGTFFDFEKLVPMPKELKIEESSIGKNGYDIFHGNENAPVLRYPWMQEKICEYRKQYPDEAGRSDQEIAQILYRGTEEERIGNIYADNLKKHGAKTWYDWSCAHWGTKWNSYHFSEVDGLKEFTFDTAWSPPAPIYSKIAEMLPEHRIIVGCFDEGSCFACLFVIEDGHVEDMDIDTGDPAFYAACYGMNYSRQPYGMA</sequence>
<gene>
    <name evidence="2" type="ORF">BW247_05485</name>
</gene>
<evidence type="ECO:0000259" key="1">
    <source>
        <dbReference type="Pfam" id="PF18406"/>
    </source>
</evidence>
<dbReference type="AlphaFoldDB" id="A0A1P8UFJ0"/>
<dbReference type="Proteomes" id="UP000243807">
    <property type="component" value="Chromosome"/>
</dbReference>
<dbReference type="RefSeq" id="WP_076836270.1">
    <property type="nucleotide sequence ID" value="NZ_CP019434.1"/>
</dbReference>
<keyword evidence="3" id="KW-1185">Reference proteome</keyword>
<dbReference type="EMBL" id="CP019434">
    <property type="protein sequence ID" value="APZ42616.1"/>
    <property type="molecule type" value="Genomic_DNA"/>
</dbReference>
<proteinExistence type="predicted"/>
<reference evidence="2 3" key="1">
    <citation type="submission" date="2017-01" db="EMBL/GenBank/DDBJ databases">
        <title>Draft sequence of Acidihalobacter ferrooxidans strain DSM 14175 (strain V8).</title>
        <authorList>
            <person name="Khaleque H.N."/>
            <person name="Ramsay J.P."/>
            <person name="Murphy R.J.T."/>
            <person name="Kaksonen A.H."/>
            <person name="Boxall N.J."/>
            <person name="Watkin E.L.J."/>
        </authorList>
    </citation>
    <scope>NUCLEOTIDE SEQUENCE [LARGE SCALE GENOMIC DNA]</scope>
    <source>
        <strain evidence="2 3">V8</strain>
    </source>
</reference>
<dbReference type="OrthoDB" id="7992117at2"/>
<evidence type="ECO:0000313" key="3">
    <source>
        <dbReference type="Proteomes" id="UP000243807"/>
    </source>
</evidence>
<protein>
    <recommendedName>
        <fullName evidence="1">YubB ferredoxin-like domain-containing protein</fullName>
    </recommendedName>
</protein>
<dbReference type="KEGG" id="afy:BW247_05485"/>
<dbReference type="InterPro" id="IPR041329">
    <property type="entry name" value="YubB_C"/>
</dbReference>
<accession>A0A1P8UFJ0</accession>
<dbReference type="Pfam" id="PF18406">
    <property type="entry name" value="DUF1281_C"/>
    <property type="match status" value="1"/>
</dbReference>
<organism evidence="2 3">
    <name type="scientific">Acidihalobacter ferrooxydans</name>
    <dbReference type="NCBI Taxonomy" id="1765967"/>
    <lineage>
        <taxon>Bacteria</taxon>
        <taxon>Pseudomonadati</taxon>
        <taxon>Pseudomonadota</taxon>
        <taxon>Gammaproteobacteria</taxon>
        <taxon>Chromatiales</taxon>
        <taxon>Ectothiorhodospiraceae</taxon>
        <taxon>Acidihalobacter</taxon>
    </lineage>
</organism>
<name>A0A1P8UFJ0_9GAMM</name>